<keyword evidence="2" id="KW-1185">Reference proteome</keyword>
<protein>
    <submittedName>
        <fullName evidence="1">Uncharacterized protein</fullName>
    </submittedName>
</protein>
<dbReference type="Proteomes" id="UP001472677">
    <property type="component" value="Unassembled WGS sequence"/>
</dbReference>
<evidence type="ECO:0000313" key="1">
    <source>
        <dbReference type="EMBL" id="KAK8572618.1"/>
    </source>
</evidence>
<accession>A0ABR2F6J8</accession>
<dbReference type="EMBL" id="JBBPBM010000008">
    <property type="protein sequence ID" value="KAK8572618.1"/>
    <property type="molecule type" value="Genomic_DNA"/>
</dbReference>
<organism evidence="1 2">
    <name type="scientific">Hibiscus sabdariffa</name>
    <name type="common">roselle</name>
    <dbReference type="NCBI Taxonomy" id="183260"/>
    <lineage>
        <taxon>Eukaryota</taxon>
        <taxon>Viridiplantae</taxon>
        <taxon>Streptophyta</taxon>
        <taxon>Embryophyta</taxon>
        <taxon>Tracheophyta</taxon>
        <taxon>Spermatophyta</taxon>
        <taxon>Magnoliopsida</taxon>
        <taxon>eudicotyledons</taxon>
        <taxon>Gunneridae</taxon>
        <taxon>Pentapetalae</taxon>
        <taxon>rosids</taxon>
        <taxon>malvids</taxon>
        <taxon>Malvales</taxon>
        <taxon>Malvaceae</taxon>
        <taxon>Malvoideae</taxon>
        <taxon>Hibiscus</taxon>
    </lineage>
</organism>
<proteinExistence type="predicted"/>
<evidence type="ECO:0000313" key="2">
    <source>
        <dbReference type="Proteomes" id="UP001472677"/>
    </source>
</evidence>
<reference evidence="1 2" key="1">
    <citation type="journal article" date="2024" name="G3 (Bethesda)">
        <title>Genome assembly of Hibiscus sabdariffa L. provides insights into metabolisms of medicinal natural products.</title>
        <authorList>
            <person name="Kim T."/>
        </authorList>
    </citation>
    <scope>NUCLEOTIDE SEQUENCE [LARGE SCALE GENOMIC DNA]</scope>
    <source>
        <strain evidence="1">TK-2024</strain>
        <tissue evidence="1">Old leaves</tissue>
    </source>
</reference>
<sequence length="222" mass="24686">MDLRVGASTVAAKSVENQGIRKNVAYMALNPDKKTMASKKGNKLVYVVPTVDDQAPRVFEHSTDVKNDIHTTIHIVEQGELRNEQPGSKGIQGRFTIGKELKDCVKKSMKIRKPVESKTSHTRLDDWVLRTQSRLDEIGSQGVAQMGGTYMNDHGPPLQQNSSNDECLWDEALIYNTDDGEGSMEGLGEANNKVNVLDRSSGFDFIVVYASPSNSRQNFLWK</sequence>
<comment type="caution">
    <text evidence="1">The sequence shown here is derived from an EMBL/GenBank/DDBJ whole genome shotgun (WGS) entry which is preliminary data.</text>
</comment>
<gene>
    <name evidence="1" type="ORF">V6N12_028668</name>
</gene>
<name>A0ABR2F6J8_9ROSI</name>